<sequence>MLILKNLLPTKFIAALSVSVLLMHGVTAQVNPYEGTGNLKYVDPSIGNVGQLLEPTRPTVQLPNQMIRMFPQRTDHMDDQISSFPLTVVSHRQGQVFAIKPTVRAYENEEWRKKMTYDHDLEIKRPWYYSAYLIDDDIKVEFTPGKKTGLYRFEFPANSAKNLLFNVYNAGDNEFKFISDREITGIEIYTGIKVYMYGIFNAGATVGTIKSSKISADRAVSGRELKAWVSFPQTAPRVIEFKYAISYISAEQAKKNFDNEQSSSDFDQQVKKGEEAWSKVINQIKSTGGTEAQKRSFYTALYRCYERMVDITEDGSYYSGYDKQIHKTTRPFYVDDWVWDTYLAHHPLRTILNPDQEGDMLNSYVNMYQQSGWVPTFPVIYGDHACMNGFHSTITFLDAYRKGIRNYDIQIAYEGMAKNATQATMAPWKNGPKGPLEDFYYAKGFYPALKPGEKETDPGVHSWEKRQAVAITLGHSYDDWALAQFAKDLNKEPDYTKFIARSNNYKNLWDDKAQMFLPKDSAGNWIKIDPKFDGGMGGRDYYDENNGWTYLWQVQHDVKGLIGLFGSNASFEAKLDQLFREPLGRSKYENQAKFPDATGMVGQFSMGNEPSFHIPYLYNYTSSPWKTQKKIRFLLDTWFKDNIFGIPGDEDGGGMSAFVVFSSMGFYPVTPGTPIYTIGSPLFEKVSIDLPNGKQFQLIANNCSVINKYIQSAKFNGKVLNTPFFTHEQLVAGGKLELEMGSKPNKSWGIDPRQ</sequence>
<dbReference type="Gene3D" id="2.70.98.10">
    <property type="match status" value="1"/>
</dbReference>
<dbReference type="Gene3D" id="1.20.1610.10">
    <property type="entry name" value="alpha-1,2-mannosidases domains"/>
    <property type="match status" value="1"/>
</dbReference>
<feature type="domain" description="Glycosyl hydrolase family 92 N-terminal" evidence="6">
    <location>
        <begin position="41"/>
        <end position="246"/>
    </location>
</feature>
<dbReference type="GO" id="GO:0000224">
    <property type="term" value="F:peptide-N4-(N-acetyl-beta-glucosaminyl)asparagine amidase activity"/>
    <property type="evidence" value="ECO:0007669"/>
    <property type="project" value="TreeGrafter"/>
</dbReference>
<keyword evidence="3" id="KW-0106">Calcium</keyword>
<accession>A0A4R6STR1</accession>
<protein>
    <submittedName>
        <fullName evidence="7">Putative alpha-1,2-mannosidase</fullName>
    </submittedName>
</protein>
<dbReference type="GO" id="GO:0005829">
    <property type="term" value="C:cytosol"/>
    <property type="evidence" value="ECO:0007669"/>
    <property type="project" value="TreeGrafter"/>
</dbReference>
<dbReference type="InterPro" id="IPR041371">
    <property type="entry name" value="GH92_N"/>
</dbReference>
<dbReference type="SUPFAM" id="SSF48208">
    <property type="entry name" value="Six-hairpin glycosidases"/>
    <property type="match status" value="1"/>
</dbReference>
<dbReference type="PANTHER" id="PTHR12143:SF43">
    <property type="entry name" value="PUTATIVE-RELATED"/>
    <property type="match status" value="1"/>
</dbReference>
<evidence type="ECO:0000256" key="1">
    <source>
        <dbReference type="ARBA" id="ARBA00001913"/>
    </source>
</evidence>
<dbReference type="FunFam" id="3.30.2080.10:FF:000001">
    <property type="entry name" value="Alpha-1,2-mannosidase subfamily"/>
    <property type="match status" value="1"/>
</dbReference>
<dbReference type="Gene3D" id="3.30.2080.10">
    <property type="entry name" value="GH92 mannosidase domain"/>
    <property type="match status" value="1"/>
</dbReference>
<keyword evidence="4" id="KW-0732">Signal</keyword>
<organism evidence="7 8">
    <name type="scientific">Pedobacter metabolipauper</name>
    <dbReference type="NCBI Taxonomy" id="425513"/>
    <lineage>
        <taxon>Bacteria</taxon>
        <taxon>Pseudomonadati</taxon>
        <taxon>Bacteroidota</taxon>
        <taxon>Sphingobacteriia</taxon>
        <taxon>Sphingobacteriales</taxon>
        <taxon>Sphingobacteriaceae</taxon>
        <taxon>Pedobacter</taxon>
    </lineage>
</organism>
<dbReference type="InterPro" id="IPR014718">
    <property type="entry name" value="GH-type_carb-bd"/>
</dbReference>
<name>A0A4R6STR1_9SPHI</name>
<comment type="subunit">
    <text evidence="2">Monomer.</text>
</comment>
<gene>
    <name evidence="7" type="ORF">ATK78_2654</name>
</gene>
<dbReference type="NCBIfam" id="TIGR01180">
    <property type="entry name" value="aman2_put"/>
    <property type="match status" value="1"/>
</dbReference>
<dbReference type="InterPro" id="IPR050883">
    <property type="entry name" value="PNGase"/>
</dbReference>
<evidence type="ECO:0000256" key="3">
    <source>
        <dbReference type="ARBA" id="ARBA00022837"/>
    </source>
</evidence>
<feature type="domain" description="Glycosyl hydrolase family 92" evidence="5">
    <location>
        <begin position="252"/>
        <end position="742"/>
    </location>
</feature>
<comment type="caution">
    <text evidence="7">The sequence shown here is derived from an EMBL/GenBank/DDBJ whole genome shotgun (WGS) entry which is preliminary data.</text>
</comment>
<dbReference type="InterPro" id="IPR005887">
    <property type="entry name" value="GH92_a_mannosidase_put"/>
</dbReference>
<evidence type="ECO:0000313" key="7">
    <source>
        <dbReference type="EMBL" id="TDQ08150.1"/>
    </source>
</evidence>
<dbReference type="Proteomes" id="UP000295620">
    <property type="component" value="Unassembled WGS sequence"/>
</dbReference>
<comment type="cofactor">
    <cofactor evidence="1">
        <name>Ca(2+)</name>
        <dbReference type="ChEBI" id="CHEBI:29108"/>
    </cofactor>
</comment>
<proteinExistence type="predicted"/>
<dbReference type="Pfam" id="PF17678">
    <property type="entry name" value="Glyco_hydro_92N"/>
    <property type="match status" value="1"/>
</dbReference>
<dbReference type="Gene3D" id="1.20.1050.60">
    <property type="entry name" value="alpha-1,2-mannosidase"/>
    <property type="match status" value="1"/>
</dbReference>
<dbReference type="InterPro" id="IPR012939">
    <property type="entry name" value="Glyco_hydro_92"/>
</dbReference>
<evidence type="ECO:0000256" key="4">
    <source>
        <dbReference type="SAM" id="SignalP"/>
    </source>
</evidence>
<feature type="chain" id="PRO_5020935485" evidence="4">
    <location>
        <begin position="29"/>
        <end position="754"/>
    </location>
</feature>
<dbReference type="Pfam" id="PF07971">
    <property type="entry name" value="Glyco_hydro_92"/>
    <property type="match status" value="1"/>
</dbReference>
<feature type="signal peptide" evidence="4">
    <location>
        <begin position="1"/>
        <end position="28"/>
    </location>
</feature>
<dbReference type="InterPro" id="IPR008928">
    <property type="entry name" value="6-hairpin_glycosidase_sf"/>
</dbReference>
<dbReference type="AlphaFoldDB" id="A0A4R6STR1"/>
<evidence type="ECO:0000259" key="6">
    <source>
        <dbReference type="Pfam" id="PF17678"/>
    </source>
</evidence>
<keyword evidence="8" id="KW-1185">Reference proteome</keyword>
<dbReference type="GO" id="GO:0005975">
    <property type="term" value="P:carbohydrate metabolic process"/>
    <property type="evidence" value="ECO:0007669"/>
    <property type="project" value="InterPro"/>
</dbReference>
<dbReference type="EMBL" id="SNYC01000005">
    <property type="protein sequence ID" value="TDQ08150.1"/>
    <property type="molecule type" value="Genomic_DNA"/>
</dbReference>
<dbReference type="GO" id="GO:0030246">
    <property type="term" value="F:carbohydrate binding"/>
    <property type="evidence" value="ECO:0007669"/>
    <property type="project" value="InterPro"/>
</dbReference>
<reference evidence="7 8" key="1">
    <citation type="submission" date="2019-03" db="EMBL/GenBank/DDBJ databases">
        <title>Genomic Encyclopedia of Archaeal and Bacterial Type Strains, Phase II (KMG-II): from individual species to whole genera.</title>
        <authorList>
            <person name="Goeker M."/>
        </authorList>
    </citation>
    <scope>NUCLEOTIDE SEQUENCE [LARGE SCALE GENOMIC DNA]</scope>
    <source>
        <strain evidence="7 8">DSM 19035</strain>
    </source>
</reference>
<dbReference type="RefSeq" id="WP_133576551.1">
    <property type="nucleotide sequence ID" value="NZ_SNYC01000005.1"/>
</dbReference>
<evidence type="ECO:0000313" key="8">
    <source>
        <dbReference type="Proteomes" id="UP000295620"/>
    </source>
</evidence>
<dbReference type="PANTHER" id="PTHR12143">
    <property type="entry name" value="PEPTIDE N-GLYCANASE PNGASE -RELATED"/>
    <property type="match status" value="1"/>
</dbReference>
<evidence type="ECO:0000256" key="2">
    <source>
        <dbReference type="ARBA" id="ARBA00011245"/>
    </source>
</evidence>
<evidence type="ECO:0000259" key="5">
    <source>
        <dbReference type="Pfam" id="PF07971"/>
    </source>
</evidence>
<dbReference type="GO" id="GO:0006516">
    <property type="term" value="P:glycoprotein catabolic process"/>
    <property type="evidence" value="ECO:0007669"/>
    <property type="project" value="TreeGrafter"/>
</dbReference>
<dbReference type="OrthoDB" id="9758101at2"/>